<keyword evidence="5 8" id="KW-0812">Transmembrane</keyword>
<evidence type="ECO:0000256" key="4">
    <source>
        <dbReference type="ARBA" id="ARBA00022475"/>
    </source>
</evidence>
<evidence type="ECO:0000313" key="10">
    <source>
        <dbReference type="Proteomes" id="UP000278351"/>
    </source>
</evidence>
<gene>
    <name evidence="9" type="primary">gluP</name>
    <name evidence="9" type="ORF">EGT74_01985</name>
</gene>
<dbReference type="GO" id="GO:0055056">
    <property type="term" value="F:D-glucose transmembrane transporter activity"/>
    <property type="evidence" value="ECO:0007669"/>
    <property type="project" value="InterPro"/>
</dbReference>
<dbReference type="EMBL" id="RPDH01000001">
    <property type="protein sequence ID" value="RPE12346.1"/>
    <property type="molecule type" value="Genomic_DNA"/>
</dbReference>
<feature type="transmembrane region" description="Helical" evidence="8">
    <location>
        <begin position="56"/>
        <end position="77"/>
    </location>
</feature>
<name>A0A3N4PWK1_9BACT</name>
<dbReference type="InterPro" id="IPR005964">
    <property type="entry name" value="Glc/Gal_transptr_bac"/>
</dbReference>
<dbReference type="GO" id="GO:0005354">
    <property type="term" value="F:galactose transmembrane transporter activity"/>
    <property type="evidence" value="ECO:0007669"/>
    <property type="project" value="InterPro"/>
</dbReference>
<dbReference type="Pfam" id="PF07690">
    <property type="entry name" value="MFS_1"/>
    <property type="match status" value="1"/>
</dbReference>
<evidence type="ECO:0000256" key="2">
    <source>
        <dbReference type="ARBA" id="ARBA00004429"/>
    </source>
</evidence>
<feature type="transmembrane region" description="Helical" evidence="8">
    <location>
        <begin position="288"/>
        <end position="309"/>
    </location>
</feature>
<dbReference type="RefSeq" id="WP_123844855.1">
    <property type="nucleotide sequence ID" value="NZ_RPDH01000001.1"/>
</dbReference>
<feature type="transmembrane region" description="Helical" evidence="8">
    <location>
        <begin position="340"/>
        <end position="363"/>
    </location>
</feature>
<evidence type="ECO:0000256" key="5">
    <source>
        <dbReference type="ARBA" id="ARBA00022692"/>
    </source>
</evidence>
<feature type="transmembrane region" description="Helical" evidence="8">
    <location>
        <begin position="201"/>
        <end position="218"/>
    </location>
</feature>
<dbReference type="PANTHER" id="PTHR43702">
    <property type="entry name" value="L-FUCOSE-PROTON SYMPORTER"/>
    <property type="match status" value="1"/>
</dbReference>
<comment type="caution">
    <text evidence="9">The sequence shown here is derived from an EMBL/GenBank/DDBJ whole genome shotgun (WGS) entry which is preliminary data.</text>
</comment>
<feature type="transmembrane region" description="Helical" evidence="8">
    <location>
        <begin position="316"/>
        <end position="334"/>
    </location>
</feature>
<dbReference type="GO" id="GO:1904659">
    <property type="term" value="P:D-glucose transmembrane transport"/>
    <property type="evidence" value="ECO:0007669"/>
    <property type="project" value="InterPro"/>
</dbReference>
<feature type="transmembrane region" description="Helical" evidence="8">
    <location>
        <begin position="415"/>
        <end position="433"/>
    </location>
</feature>
<dbReference type="Proteomes" id="UP000278351">
    <property type="component" value="Unassembled WGS sequence"/>
</dbReference>
<dbReference type="CDD" id="cd17394">
    <property type="entry name" value="MFS_FucP_like"/>
    <property type="match status" value="1"/>
</dbReference>
<evidence type="ECO:0000256" key="8">
    <source>
        <dbReference type="SAM" id="Phobius"/>
    </source>
</evidence>
<proteinExistence type="inferred from homology"/>
<dbReference type="InterPro" id="IPR011701">
    <property type="entry name" value="MFS"/>
</dbReference>
<keyword evidence="6 8" id="KW-1133">Transmembrane helix</keyword>
<evidence type="ECO:0000256" key="1">
    <source>
        <dbReference type="ARBA" id="ARBA00003321"/>
    </source>
</evidence>
<keyword evidence="10" id="KW-1185">Reference proteome</keyword>
<accession>A0A3N4PWK1</accession>
<comment type="similarity">
    <text evidence="3">Belongs to the major facilitator superfamily. FHS transporter (TC 2.A.1.7) family.</text>
</comment>
<keyword evidence="4" id="KW-1003">Cell membrane</keyword>
<comment type="subcellular location">
    <subcellularLocation>
        <location evidence="2">Cell inner membrane</location>
        <topology evidence="2">Multi-pass membrane protein</topology>
    </subcellularLocation>
</comment>
<protein>
    <submittedName>
        <fullName evidence="9">Glucose/galactose MFS transporter</fullName>
    </submittedName>
</protein>
<feature type="transmembrane region" description="Helical" evidence="8">
    <location>
        <begin position="84"/>
        <end position="103"/>
    </location>
</feature>
<dbReference type="AlphaFoldDB" id="A0A3N4PWK1"/>
<comment type="function">
    <text evidence="1">Intake of glucose and galactose.</text>
</comment>
<organism evidence="9 10">
    <name type="scientific">Chitinophaga lutea</name>
    <dbReference type="NCBI Taxonomy" id="2488634"/>
    <lineage>
        <taxon>Bacteria</taxon>
        <taxon>Pseudomonadati</taxon>
        <taxon>Bacteroidota</taxon>
        <taxon>Chitinophagia</taxon>
        <taxon>Chitinophagales</taxon>
        <taxon>Chitinophagaceae</taxon>
        <taxon>Chitinophaga</taxon>
    </lineage>
</organism>
<keyword evidence="7 8" id="KW-0472">Membrane</keyword>
<dbReference type="Gene3D" id="1.20.1250.20">
    <property type="entry name" value="MFS general substrate transporter like domains"/>
    <property type="match status" value="2"/>
</dbReference>
<feature type="transmembrane region" description="Helical" evidence="8">
    <location>
        <begin position="375"/>
        <end position="395"/>
    </location>
</feature>
<evidence type="ECO:0000256" key="6">
    <source>
        <dbReference type="ARBA" id="ARBA00022989"/>
    </source>
</evidence>
<evidence type="ECO:0000256" key="7">
    <source>
        <dbReference type="ARBA" id="ARBA00023136"/>
    </source>
</evidence>
<evidence type="ECO:0000256" key="3">
    <source>
        <dbReference type="ARBA" id="ARBA00009120"/>
    </source>
</evidence>
<dbReference type="OrthoDB" id="9795150at2"/>
<sequence length="443" mass="47300">MTSKTATLAPPQEGGYKQAMIIIGGLFFVFGFVTWLNGALIPFLQIACELTVSQALMVTMAFYMAYFFLSIPSSFILNKTGFKNGMALGLAVMAVGSLIFIPAANARNYGMFLTGLFVQGAGLSLLQTASNPYISIVGPIESAAKRISIMGICNKVAGALSPLILSAIVLKNASALEEQIKTATDATLKAQLLDDLAGRVIPPYIVMAFVLLILAFFLKRSSLPEINTDGDDSASAAGAPARSSVFAYPYLLLGVLCIFMYVGVEVMAGDVIGTYGKSLGMSLDKTKYFTSFTLIAMLVGYVIGIATIPKIISQDMGLRISAIMGVIFTLGAYFTDGNMAVTFIALLGLANALMWPAIFPLAIEGLGKYTKIGSAFLIMGIAGGAILPQIYAGLFEKEAMFSSIFYSEGVDFRHAFLYCMVPCYVYILFFALFGHKVGKAKAK</sequence>
<evidence type="ECO:0000313" key="9">
    <source>
        <dbReference type="EMBL" id="RPE12346.1"/>
    </source>
</evidence>
<dbReference type="InterPro" id="IPR036259">
    <property type="entry name" value="MFS_trans_sf"/>
</dbReference>
<dbReference type="NCBIfam" id="TIGR01272">
    <property type="entry name" value="gluP"/>
    <property type="match status" value="1"/>
</dbReference>
<feature type="transmembrane region" description="Helical" evidence="8">
    <location>
        <begin position="21"/>
        <end position="44"/>
    </location>
</feature>
<dbReference type="InterPro" id="IPR050375">
    <property type="entry name" value="MFS_TsgA-like"/>
</dbReference>
<dbReference type="PANTHER" id="PTHR43702:SF12">
    <property type="entry name" value="N-ACETYL GLUCOSAMINE TRANSPORTER NAGP"/>
    <property type="match status" value="1"/>
</dbReference>
<reference evidence="9 10" key="1">
    <citation type="submission" date="2018-11" db="EMBL/GenBank/DDBJ databases">
        <title>Chitinophaga lutea sp.nov., isolate from arsenic contaminated soil.</title>
        <authorList>
            <person name="Zong Y."/>
        </authorList>
    </citation>
    <scope>NUCLEOTIDE SEQUENCE [LARGE SCALE GENOMIC DNA]</scope>
    <source>
        <strain evidence="9 10">ZY74</strain>
    </source>
</reference>
<dbReference type="GO" id="GO:0005886">
    <property type="term" value="C:plasma membrane"/>
    <property type="evidence" value="ECO:0007669"/>
    <property type="project" value="UniProtKB-SubCell"/>
</dbReference>
<feature type="transmembrane region" description="Helical" evidence="8">
    <location>
        <begin position="250"/>
        <end position="268"/>
    </location>
</feature>
<dbReference type="SUPFAM" id="SSF103473">
    <property type="entry name" value="MFS general substrate transporter"/>
    <property type="match status" value="1"/>
</dbReference>